<dbReference type="RefSeq" id="WP_190205128.1">
    <property type="nucleotide sequence ID" value="NZ_BNBI01000007.1"/>
</dbReference>
<gene>
    <name evidence="1" type="ORF">GCM10018772_33890</name>
</gene>
<keyword evidence="2" id="KW-1185">Reference proteome</keyword>
<dbReference type="InterPro" id="IPR036291">
    <property type="entry name" value="NAD(P)-bd_dom_sf"/>
</dbReference>
<dbReference type="Proteomes" id="UP000630718">
    <property type="component" value="Unassembled WGS sequence"/>
</dbReference>
<organism evidence="1 2">
    <name type="scientific">Streptomyces fumanus</name>
    <dbReference type="NCBI Taxonomy" id="67302"/>
    <lineage>
        <taxon>Bacteria</taxon>
        <taxon>Bacillati</taxon>
        <taxon>Actinomycetota</taxon>
        <taxon>Actinomycetes</taxon>
        <taxon>Kitasatosporales</taxon>
        <taxon>Streptomycetaceae</taxon>
        <taxon>Streptomyces</taxon>
    </lineage>
</organism>
<accession>A0A919AG73</accession>
<dbReference type="SUPFAM" id="SSF51735">
    <property type="entry name" value="NAD(P)-binding Rossmann-fold domains"/>
    <property type="match status" value="1"/>
</dbReference>
<dbReference type="EMBL" id="BNBI01000007">
    <property type="protein sequence ID" value="GHF06193.1"/>
    <property type="molecule type" value="Genomic_DNA"/>
</dbReference>
<protein>
    <submittedName>
        <fullName evidence="1">Uncharacterized protein</fullName>
    </submittedName>
</protein>
<evidence type="ECO:0000313" key="2">
    <source>
        <dbReference type="Proteomes" id="UP000630718"/>
    </source>
</evidence>
<evidence type="ECO:0000313" key="1">
    <source>
        <dbReference type="EMBL" id="GHF06193.1"/>
    </source>
</evidence>
<proteinExistence type="predicted"/>
<sequence>MSKPGVAVPAVPVPLLLPPLPTPAESTSLAGRRIVVIGQGGSARAVAAKLGAHGATVALHPPGRPIQGGARERPDGVLVLLPRTAGNAAASDAVATAVRLSPHWLLVLAPGTDPAEAGRAALALDG</sequence>
<reference evidence="1" key="1">
    <citation type="journal article" date="2014" name="Int. J. Syst. Evol. Microbiol.">
        <title>Complete genome sequence of Corynebacterium casei LMG S-19264T (=DSM 44701T), isolated from a smear-ripened cheese.</title>
        <authorList>
            <consortium name="US DOE Joint Genome Institute (JGI-PGF)"/>
            <person name="Walter F."/>
            <person name="Albersmeier A."/>
            <person name="Kalinowski J."/>
            <person name="Ruckert C."/>
        </authorList>
    </citation>
    <scope>NUCLEOTIDE SEQUENCE</scope>
    <source>
        <strain evidence="1">JCM 4477</strain>
    </source>
</reference>
<comment type="caution">
    <text evidence="1">The sequence shown here is derived from an EMBL/GenBank/DDBJ whole genome shotgun (WGS) entry which is preliminary data.</text>
</comment>
<name>A0A919AG73_9ACTN</name>
<dbReference type="AlphaFoldDB" id="A0A919AG73"/>
<reference evidence="1" key="2">
    <citation type="submission" date="2020-09" db="EMBL/GenBank/DDBJ databases">
        <authorList>
            <person name="Sun Q."/>
            <person name="Ohkuma M."/>
        </authorList>
    </citation>
    <scope>NUCLEOTIDE SEQUENCE</scope>
    <source>
        <strain evidence="1">JCM 4477</strain>
    </source>
</reference>